<proteinExistence type="predicted"/>
<comment type="caution">
    <text evidence="1">The sequence shown here is derived from an EMBL/GenBank/DDBJ whole genome shotgun (WGS) entry which is preliminary data.</text>
</comment>
<dbReference type="EMBL" id="ADLW01000013">
    <property type="protein sequence ID" value="EGK05606.1"/>
    <property type="molecule type" value="Genomic_DNA"/>
</dbReference>
<sequence>MNKIINYIKSYQDRRLRERCVKYASNCTKDVASEASHLYFLIKDGQHKRRF</sequence>
<protein>
    <submittedName>
        <fullName evidence="1">Uncharacterized protein</fullName>
    </submittedName>
</protein>
<dbReference type="Proteomes" id="UP000006420">
    <property type="component" value="Unassembled WGS sequence"/>
</dbReference>
<evidence type="ECO:0000313" key="1">
    <source>
        <dbReference type="EMBL" id="EGK05606.1"/>
    </source>
</evidence>
<keyword evidence="2" id="KW-1185">Reference proteome</keyword>
<organism evidence="1 2">
    <name type="scientific">Dysgonomonas mossii DSM 22836</name>
    <dbReference type="NCBI Taxonomy" id="742767"/>
    <lineage>
        <taxon>Bacteria</taxon>
        <taxon>Pseudomonadati</taxon>
        <taxon>Bacteroidota</taxon>
        <taxon>Bacteroidia</taxon>
        <taxon>Bacteroidales</taxon>
        <taxon>Dysgonomonadaceae</taxon>
        <taxon>Dysgonomonas</taxon>
    </lineage>
</organism>
<accession>F8X2E9</accession>
<dbReference type="HOGENOM" id="CLU_3098258_0_0_10"/>
<evidence type="ECO:0000313" key="2">
    <source>
        <dbReference type="Proteomes" id="UP000006420"/>
    </source>
</evidence>
<dbReference type="AlphaFoldDB" id="F8X2E9"/>
<gene>
    <name evidence="1" type="ORF">HMPREF9456_02408</name>
</gene>
<name>F8X2E9_9BACT</name>
<reference evidence="1 2" key="1">
    <citation type="submission" date="2011-04" db="EMBL/GenBank/DDBJ databases">
        <title>The Genome Sequence of Dysgonomonas mossii DSM 22836.</title>
        <authorList>
            <consortium name="The Broad Institute Genome Sequencing Platform"/>
            <person name="Earl A."/>
            <person name="Ward D."/>
            <person name="Feldgarden M."/>
            <person name="Gevers D."/>
            <person name="Pudlo N."/>
            <person name="Martens E."/>
            <person name="Allen-Vercoe E."/>
            <person name="Young S.K."/>
            <person name="Zeng Q."/>
            <person name="Gargeya S."/>
            <person name="Fitzgerald M."/>
            <person name="Haas B."/>
            <person name="Abouelleil A."/>
            <person name="Alvarado L."/>
            <person name="Arachchi H.M."/>
            <person name="Berlin A."/>
            <person name="Brown A."/>
            <person name="Chapman S.B."/>
            <person name="Chen Z."/>
            <person name="Dunbar C."/>
            <person name="Freedman E."/>
            <person name="Gearin G."/>
            <person name="Gellesch M."/>
            <person name="Goldberg J."/>
            <person name="Griggs A."/>
            <person name="Gujja S."/>
            <person name="Heiman D."/>
            <person name="Howarth C."/>
            <person name="Larson L."/>
            <person name="Lui A."/>
            <person name="MacDonald P.J.P."/>
            <person name="Mehta T."/>
            <person name="Montmayeur A."/>
            <person name="Murphy C."/>
            <person name="Neiman D."/>
            <person name="Pearson M."/>
            <person name="Priest M."/>
            <person name="Roberts A."/>
            <person name="Saif S."/>
            <person name="Shea T."/>
            <person name="Shenoy N."/>
            <person name="Sisk P."/>
            <person name="Stolte C."/>
            <person name="Sykes S."/>
            <person name="Yandava C."/>
            <person name="Wortman J."/>
            <person name="Nusbaum C."/>
            <person name="Birren B."/>
        </authorList>
    </citation>
    <scope>NUCLEOTIDE SEQUENCE [LARGE SCALE GENOMIC DNA]</scope>
    <source>
        <strain evidence="1 2">DSM 22836</strain>
    </source>
</reference>